<keyword evidence="3" id="KW-0614">Plasmid</keyword>
<keyword evidence="4" id="KW-1185">Reference proteome</keyword>
<geneLocation type="plasmid" evidence="3 4">
    <name>pSS37A-Re-3</name>
</geneLocation>
<proteinExistence type="predicted"/>
<gene>
    <name evidence="3" type="ORF">SS37A_41320</name>
</gene>
<accession>A0ABM8EEX1</accession>
<dbReference type="EMBL" id="AP027145">
    <property type="protein sequence ID" value="BDV36602.1"/>
    <property type="molecule type" value="Genomic_DNA"/>
</dbReference>
<feature type="region of interest" description="Disordered" evidence="1">
    <location>
        <begin position="289"/>
        <end position="312"/>
    </location>
</feature>
<protein>
    <submittedName>
        <fullName evidence="3">Uncharacterized protein</fullName>
    </submittedName>
</protein>
<evidence type="ECO:0000313" key="3">
    <source>
        <dbReference type="EMBL" id="BDV36602.1"/>
    </source>
</evidence>
<keyword evidence="2" id="KW-0472">Membrane</keyword>
<dbReference type="RefSeq" id="WP_281932724.1">
    <property type="nucleotide sequence ID" value="NZ_AP027145.1"/>
</dbReference>
<evidence type="ECO:0000256" key="2">
    <source>
        <dbReference type="SAM" id="Phobius"/>
    </source>
</evidence>
<reference evidence="3 4" key="1">
    <citation type="journal article" date="2023" name="Int. J. Syst. Evol. Microbiol.">
        <title>Methylocystis iwaonis sp. nov., a type II methane-oxidizing bacterium from surface soil of a rice paddy field in Japan, and emended description of the genus Methylocystis (ex Whittenbury et al. 1970) Bowman et al. 1993.</title>
        <authorList>
            <person name="Kaise H."/>
            <person name="Sawadogo J.B."/>
            <person name="Alam M.S."/>
            <person name="Ueno C."/>
            <person name="Dianou D."/>
            <person name="Shinjo R."/>
            <person name="Asakawa S."/>
        </authorList>
    </citation>
    <scope>NUCLEOTIDE SEQUENCE [LARGE SCALE GENOMIC DNA]</scope>
    <source>
        <strain evidence="3 4">SS37A-Re</strain>
    </source>
</reference>
<name>A0ABM8EEX1_9HYPH</name>
<sequence length="312" mass="35111">MNSIPTLQNEEAQIKLLRARTHVYKGATWLMVAQLLLTLVIPVAGAVFAVFRPEFRGYVAAVSLAAVVIDPIILNRLYMLRIKMAAKIAEQFDCAVLDLPWDDLTVGDKVEAEHIHAAARAYATWHDDTRLRGWYPEKVGRAPLHLARIICQRTNLRYDRELRRSFSTIIIIIAVILVGSLFISGLVQNLPMTEWVLSMAPATPILAWAARESYRQRDTADGLDHLMKEAKKLWTLARSGECDARSCRQRSRELQNAIYTKRANSPLVMPLLYLIKRSQLEDEMDEGAAAFLRELAPPSSHPAGPQTTKASE</sequence>
<feature type="transmembrane region" description="Helical" evidence="2">
    <location>
        <begin position="27"/>
        <end position="51"/>
    </location>
</feature>
<feature type="transmembrane region" description="Helical" evidence="2">
    <location>
        <begin position="166"/>
        <end position="186"/>
    </location>
</feature>
<evidence type="ECO:0000256" key="1">
    <source>
        <dbReference type="SAM" id="MobiDB-lite"/>
    </source>
</evidence>
<dbReference type="Pfam" id="PF18159">
    <property type="entry name" value="S_4TM"/>
    <property type="match status" value="1"/>
</dbReference>
<keyword evidence="2" id="KW-0812">Transmembrane</keyword>
<dbReference type="Proteomes" id="UP001317629">
    <property type="component" value="Plasmid pSS37A-Re-3"/>
</dbReference>
<feature type="transmembrane region" description="Helical" evidence="2">
    <location>
        <begin position="57"/>
        <end position="78"/>
    </location>
</feature>
<dbReference type="InterPro" id="IPR049920">
    <property type="entry name" value="IK1_05631-like"/>
</dbReference>
<keyword evidence="2" id="KW-1133">Transmembrane helix</keyword>
<organism evidence="3 4">
    <name type="scientific">Methylocystis iwaonis</name>
    <dbReference type="NCBI Taxonomy" id="2885079"/>
    <lineage>
        <taxon>Bacteria</taxon>
        <taxon>Pseudomonadati</taxon>
        <taxon>Pseudomonadota</taxon>
        <taxon>Alphaproteobacteria</taxon>
        <taxon>Hyphomicrobiales</taxon>
        <taxon>Methylocystaceae</taxon>
        <taxon>Methylocystis</taxon>
    </lineage>
</organism>
<evidence type="ECO:0000313" key="4">
    <source>
        <dbReference type="Proteomes" id="UP001317629"/>
    </source>
</evidence>